<dbReference type="Proteomes" id="UP000235672">
    <property type="component" value="Unassembled WGS sequence"/>
</dbReference>
<evidence type="ECO:0000313" key="2">
    <source>
        <dbReference type="Proteomes" id="UP000235672"/>
    </source>
</evidence>
<protein>
    <submittedName>
        <fullName evidence="1">Uncharacterized protein</fullName>
    </submittedName>
</protein>
<gene>
    <name evidence="1" type="ORF">NA56DRAFT_711000</name>
</gene>
<evidence type="ECO:0000313" key="1">
    <source>
        <dbReference type="EMBL" id="PMD14425.1"/>
    </source>
</evidence>
<keyword evidence="2" id="KW-1185">Reference proteome</keyword>
<reference evidence="1 2" key="1">
    <citation type="submission" date="2016-05" db="EMBL/GenBank/DDBJ databases">
        <title>A degradative enzymes factory behind the ericoid mycorrhizal symbiosis.</title>
        <authorList>
            <consortium name="DOE Joint Genome Institute"/>
            <person name="Martino E."/>
            <person name="Morin E."/>
            <person name="Grelet G."/>
            <person name="Kuo A."/>
            <person name="Kohler A."/>
            <person name="Daghino S."/>
            <person name="Barry K."/>
            <person name="Choi C."/>
            <person name="Cichocki N."/>
            <person name="Clum A."/>
            <person name="Copeland A."/>
            <person name="Hainaut M."/>
            <person name="Haridas S."/>
            <person name="Labutti K."/>
            <person name="Lindquist E."/>
            <person name="Lipzen A."/>
            <person name="Khouja H.-R."/>
            <person name="Murat C."/>
            <person name="Ohm R."/>
            <person name="Olson A."/>
            <person name="Spatafora J."/>
            <person name="Veneault-Fourrey C."/>
            <person name="Henrissat B."/>
            <person name="Grigoriev I."/>
            <person name="Martin F."/>
            <person name="Perotto S."/>
        </authorList>
    </citation>
    <scope>NUCLEOTIDE SEQUENCE [LARGE SCALE GENOMIC DNA]</scope>
    <source>
        <strain evidence="1 2">UAMH 7357</strain>
    </source>
</reference>
<proteinExistence type="predicted"/>
<organism evidence="1 2">
    <name type="scientific">Hyaloscypha hepaticicola</name>
    <dbReference type="NCBI Taxonomy" id="2082293"/>
    <lineage>
        <taxon>Eukaryota</taxon>
        <taxon>Fungi</taxon>
        <taxon>Dikarya</taxon>
        <taxon>Ascomycota</taxon>
        <taxon>Pezizomycotina</taxon>
        <taxon>Leotiomycetes</taxon>
        <taxon>Helotiales</taxon>
        <taxon>Hyaloscyphaceae</taxon>
        <taxon>Hyaloscypha</taxon>
    </lineage>
</organism>
<name>A0A2J6PK56_9HELO</name>
<sequence length="315" mass="35332">MYPETIILMWIFLHRPNRHSNILNFNTEKWTKEILSECVNLEFMEYAASSSLDQADGLLLRPSGHVRIYGNDTIIAKDKEWCKRTVKMHDHHKDCKTSNELQRWRKLRKPDKLLENSPRRILHPVTSTRTKHGKEPVNTGLQQTLKLPNREGEFAGHIGTRSTSLGASSSGICERDIIVLDVGEVTACLKSRTKHGHIPGTCRQRGGRDTREDWVLLCTGQYEKDMRNGTSMSKPVFDSGTSVVLAARFGRPSLTAASSMIVWGGGTSGDYDSRFLCIEKRDAGSLAVCASTAITTWYHVSGEYPLPTADPCQTR</sequence>
<dbReference type="AlphaFoldDB" id="A0A2J6PK56"/>
<dbReference type="EMBL" id="KZ613522">
    <property type="protein sequence ID" value="PMD14425.1"/>
    <property type="molecule type" value="Genomic_DNA"/>
</dbReference>
<accession>A0A2J6PK56</accession>